<evidence type="ECO:0000313" key="3">
    <source>
        <dbReference type="Proteomes" id="UP000886998"/>
    </source>
</evidence>
<keyword evidence="1" id="KW-0472">Membrane</keyword>
<keyword evidence="1" id="KW-1133">Transmembrane helix</keyword>
<protein>
    <submittedName>
        <fullName evidence="2">Uncharacterized protein</fullName>
    </submittedName>
</protein>
<accession>A0A8X6YLU5</accession>
<organism evidence="2 3">
    <name type="scientific">Trichonephila inaurata madagascariensis</name>
    <dbReference type="NCBI Taxonomy" id="2747483"/>
    <lineage>
        <taxon>Eukaryota</taxon>
        <taxon>Metazoa</taxon>
        <taxon>Ecdysozoa</taxon>
        <taxon>Arthropoda</taxon>
        <taxon>Chelicerata</taxon>
        <taxon>Arachnida</taxon>
        <taxon>Araneae</taxon>
        <taxon>Araneomorphae</taxon>
        <taxon>Entelegynae</taxon>
        <taxon>Araneoidea</taxon>
        <taxon>Nephilidae</taxon>
        <taxon>Trichonephila</taxon>
        <taxon>Trichonephila inaurata</taxon>
    </lineage>
</organism>
<evidence type="ECO:0000313" key="2">
    <source>
        <dbReference type="EMBL" id="GFY73153.1"/>
    </source>
</evidence>
<dbReference type="EMBL" id="BMAV01019884">
    <property type="protein sequence ID" value="GFY73153.1"/>
    <property type="molecule type" value="Genomic_DNA"/>
</dbReference>
<keyword evidence="3" id="KW-1185">Reference proteome</keyword>
<comment type="caution">
    <text evidence="2">The sequence shown here is derived from an EMBL/GenBank/DDBJ whole genome shotgun (WGS) entry which is preliminary data.</text>
</comment>
<reference evidence="2" key="1">
    <citation type="submission" date="2020-08" db="EMBL/GenBank/DDBJ databases">
        <title>Multicomponent nature underlies the extraordinary mechanical properties of spider dragline silk.</title>
        <authorList>
            <person name="Kono N."/>
            <person name="Nakamura H."/>
            <person name="Mori M."/>
            <person name="Yoshida Y."/>
            <person name="Ohtoshi R."/>
            <person name="Malay A.D."/>
            <person name="Moran D.A.P."/>
            <person name="Tomita M."/>
            <person name="Numata K."/>
            <person name="Arakawa K."/>
        </authorList>
    </citation>
    <scope>NUCLEOTIDE SEQUENCE</scope>
</reference>
<gene>
    <name evidence="2" type="primary">AVEN_252177_1</name>
    <name evidence="2" type="ORF">TNIN_125411</name>
</gene>
<dbReference type="OrthoDB" id="6428530at2759"/>
<keyword evidence="1" id="KW-0812">Transmembrane</keyword>
<name>A0A8X6YLU5_9ARAC</name>
<feature type="transmembrane region" description="Helical" evidence="1">
    <location>
        <begin position="74"/>
        <end position="94"/>
    </location>
</feature>
<dbReference type="Proteomes" id="UP000886998">
    <property type="component" value="Unassembled WGS sequence"/>
</dbReference>
<feature type="transmembrane region" description="Helical" evidence="1">
    <location>
        <begin position="29"/>
        <end position="54"/>
    </location>
</feature>
<evidence type="ECO:0000256" key="1">
    <source>
        <dbReference type="SAM" id="Phobius"/>
    </source>
</evidence>
<proteinExistence type="predicted"/>
<dbReference type="AlphaFoldDB" id="A0A8X6YLU5"/>
<sequence>MAPDVEWASEKVDDEPLSTRFVRWRHNQLLLTLLTIAALLVAVAVISGTVLYFQCKYTYLCLPLSKNGDWKVSFYGWASGCLRFCVCHVSFCLAGY</sequence>